<dbReference type="InterPro" id="IPR050808">
    <property type="entry name" value="Phage_Integrase"/>
</dbReference>
<organism evidence="6 7">
    <name type="scientific">Methylobacterium terricola</name>
    <dbReference type="NCBI Taxonomy" id="2583531"/>
    <lineage>
        <taxon>Bacteria</taxon>
        <taxon>Pseudomonadati</taxon>
        <taxon>Pseudomonadota</taxon>
        <taxon>Alphaproteobacteria</taxon>
        <taxon>Hyphomicrobiales</taxon>
        <taxon>Methylobacteriaceae</taxon>
        <taxon>Methylobacterium</taxon>
    </lineage>
</organism>
<dbReference type="InterPro" id="IPR053876">
    <property type="entry name" value="Phage_int_M"/>
</dbReference>
<dbReference type="AlphaFoldDB" id="A0A5C4LEI7"/>
<dbReference type="Pfam" id="PF13356">
    <property type="entry name" value="Arm-DNA-bind_3"/>
    <property type="match status" value="1"/>
</dbReference>
<dbReference type="EMBL" id="VDDA01000012">
    <property type="protein sequence ID" value="TNC10428.1"/>
    <property type="molecule type" value="Genomic_DNA"/>
</dbReference>
<dbReference type="InterPro" id="IPR010998">
    <property type="entry name" value="Integrase_recombinase_N"/>
</dbReference>
<dbReference type="Proteomes" id="UP000305267">
    <property type="component" value="Unassembled WGS sequence"/>
</dbReference>
<dbReference type="InterPro" id="IPR011010">
    <property type="entry name" value="DNA_brk_join_enz"/>
</dbReference>
<evidence type="ECO:0000256" key="3">
    <source>
        <dbReference type="ARBA" id="ARBA00023125"/>
    </source>
</evidence>
<evidence type="ECO:0000313" key="7">
    <source>
        <dbReference type="Proteomes" id="UP000305267"/>
    </source>
</evidence>
<dbReference type="SUPFAM" id="SSF56349">
    <property type="entry name" value="DNA breaking-rejoining enzymes"/>
    <property type="match status" value="1"/>
</dbReference>
<protein>
    <submittedName>
        <fullName evidence="6">DUF4102 domain-containing protein</fullName>
    </submittedName>
</protein>
<comment type="similarity">
    <text evidence="1">Belongs to the 'phage' integrase family.</text>
</comment>
<evidence type="ECO:0000313" key="6">
    <source>
        <dbReference type="EMBL" id="TNC10428.1"/>
    </source>
</evidence>
<dbReference type="CDD" id="cd00801">
    <property type="entry name" value="INT_P4_C"/>
    <property type="match status" value="1"/>
</dbReference>
<dbReference type="PROSITE" id="PS51898">
    <property type="entry name" value="TYR_RECOMBINASE"/>
    <property type="match status" value="1"/>
</dbReference>
<dbReference type="Gene3D" id="1.10.150.130">
    <property type="match status" value="1"/>
</dbReference>
<keyword evidence="7" id="KW-1185">Reference proteome</keyword>
<name>A0A5C4LEI7_9HYPH</name>
<dbReference type="Pfam" id="PF22022">
    <property type="entry name" value="Phage_int_M"/>
    <property type="match status" value="1"/>
</dbReference>
<gene>
    <name evidence="6" type="ORF">FF100_22410</name>
</gene>
<comment type="caution">
    <text evidence="6">The sequence shown here is derived from an EMBL/GenBank/DDBJ whole genome shotgun (WGS) entry which is preliminary data.</text>
</comment>
<dbReference type="PANTHER" id="PTHR30629:SF2">
    <property type="entry name" value="PROPHAGE INTEGRASE INTS-RELATED"/>
    <property type="match status" value="1"/>
</dbReference>
<proteinExistence type="inferred from homology"/>
<dbReference type="InterPro" id="IPR002104">
    <property type="entry name" value="Integrase_catalytic"/>
</dbReference>
<feature type="domain" description="Tyr recombinase" evidence="5">
    <location>
        <begin position="243"/>
        <end position="435"/>
    </location>
</feature>
<dbReference type="Gene3D" id="3.30.160.390">
    <property type="entry name" value="Integrase, DNA-binding domain"/>
    <property type="match status" value="1"/>
</dbReference>
<keyword evidence="2" id="KW-0229">DNA integration</keyword>
<evidence type="ECO:0000256" key="2">
    <source>
        <dbReference type="ARBA" id="ARBA00022908"/>
    </source>
</evidence>
<dbReference type="InterPro" id="IPR013762">
    <property type="entry name" value="Integrase-like_cat_sf"/>
</dbReference>
<dbReference type="InterPro" id="IPR025166">
    <property type="entry name" value="Integrase_DNA_bind_dom"/>
</dbReference>
<dbReference type="GO" id="GO:0003677">
    <property type="term" value="F:DNA binding"/>
    <property type="evidence" value="ECO:0007669"/>
    <property type="project" value="UniProtKB-KW"/>
</dbReference>
<sequence length="447" mass="48696">MQHLAFLSESATQGNTAKHALTGILAYPRVTPGAHLVTAKVLTVQSVERHKPNPERRLEIPDATLPGFYLVVQPSGAKSWAVRYRINGQPRKYTIGAYPLFDLGAARARAREALQMVALGRDPYVEKKAAAAAAHVAEKDRVAHVATLYVERHLKPNAKPGYAETAAALITNHVLPRWGNRRIGDIGRIDVIALVDGLTDKGMATGANRVFATTRAMFNFALARGMIPTTPFLGLKPPLAETSRDRVLTDAEVRLVWKAAEAVGYPFGPMVQLLLLTGQRRDEVGKMVWPELDGSVWTIPAVRTKNSLEHVVPLSPQAIAILDAAPRIAGAGYVLTRSGTTAAADYSAGKKRLDAAMLAIATKEEPEQGRDLKAVSVPPWRLHDLRRTCSSGMARLKVTPHVIEAVLNHRSGTISGVAAVYNRYAYFDEKRAALETWARKVRSLVDA</sequence>
<evidence type="ECO:0000256" key="1">
    <source>
        <dbReference type="ARBA" id="ARBA00008857"/>
    </source>
</evidence>
<dbReference type="GO" id="GO:0006310">
    <property type="term" value="P:DNA recombination"/>
    <property type="evidence" value="ECO:0007669"/>
    <property type="project" value="UniProtKB-KW"/>
</dbReference>
<accession>A0A5C4LEI7</accession>
<dbReference type="Gene3D" id="1.10.443.10">
    <property type="entry name" value="Intergrase catalytic core"/>
    <property type="match status" value="1"/>
</dbReference>
<dbReference type="PANTHER" id="PTHR30629">
    <property type="entry name" value="PROPHAGE INTEGRASE"/>
    <property type="match status" value="1"/>
</dbReference>
<keyword evidence="3" id="KW-0238">DNA-binding</keyword>
<keyword evidence="4" id="KW-0233">DNA recombination</keyword>
<evidence type="ECO:0000259" key="5">
    <source>
        <dbReference type="PROSITE" id="PS51898"/>
    </source>
</evidence>
<dbReference type="InterPro" id="IPR038488">
    <property type="entry name" value="Integrase_DNA-bd_sf"/>
</dbReference>
<dbReference type="GO" id="GO:0015074">
    <property type="term" value="P:DNA integration"/>
    <property type="evidence" value="ECO:0007669"/>
    <property type="project" value="UniProtKB-KW"/>
</dbReference>
<reference evidence="6 7" key="1">
    <citation type="submission" date="2019-06" db="EMBL/GenBank/DDBJ databases">
        <title>Genome of Methylobacterium sp. 17Sr1-39.</title>
        <authorList>
            <person name="Seo T."/>
        </authorList>
    </citation>
    <scope>NUCLEOTIDE SEQUENCE [LARGE SCALE GENOMIC DNA]</scope>
    <source>
        <strain evidence="6 7">17Sr1-39</strain>
    </source>
</reference>
<dbReference type="Pfam" id="PF00589">
    <property type="entry name" value="Phage_integrase"/>
    <property type="match status" value="1"/>
</dbReference>
<dbReference type="OrthoDB" id="7615137at2"/>
<evidence type="ECO:0000256" key="4">
    <source>
        <dbReference type="ARBA" id="ARBA00023172"/>
    </source>
</evidence>